<dbReference type="Pfam" id="PF03009">
    <property type="entry name" value="GDPD"/>
    <property type="match status" value="1"/>
</dbReference>
<dbReference type="PROSITE" id="PS51704">
    <property type="entry name" value="GP_PDE"/>
    <property type="match status" value="1"/>
</dbReference>
<dbReference type="PANTHER" id="PTHR46211:SF1">
    <property type="entry name" value="GLYCEROPHOSPHODIESTER PHOSPHODIESTERASE, CYTOPLASMIC"/>
    <property type="match status" value="1"/>
</dbReference>
<dbReference type="GO" id="GO:0006629">
    <property type="term" value="P:lipid metabolic process"/>
    <property type="evidence" value="ECO:0007669"/>
    <property type="project" value="InterPro"/>
</dbReference>
<dbReference type="AlphaFoldDB" id="A0A934II00"/>
<keyword evidence="3" id="KW-1185">Reference proteome</keyword>
<sequence>MTARPIAHRGLHGEGLAENTLTAVEAAIEAGYGVEVDLRLTADGGLVMIHDAMLERTTFRAGRVLDHTLDELRAVAVRGCDETLSSVTDLLALTSGRAALFIELKAPPGEAAKAAMTAAIGRALAGYGGAAAVMTFDVDLLAMLRAALPDTPLGILAGGEAKAASLVNRFGRDMLLHLPRTRADFVAYFATALPHPGPWLARRKRPVLAWTVRSRAEARRVAPYADQIIFEGFAA</sequence>
<dbReference type="GO" id="GO:0008081">
    <property type="term" value="F:phosphoric diester hydrolase activity"/>
    <property type="evidence" value="ECO:0007669"/>
    <property type="project" value="InterPro"/>
</dbReference>
<proteinExistence type="predicted"/>
<dbReference type="EMBL" id="JAEKJA010000001">
    <property type="protein sequence ID" value="MBJ3774077.1"/>
    <property type="molecule type" value="Genomic_DNA"/>
</dbReference>
<organism evidence="2 3">
    <name type="scientific">Acuticoccus mangrovi</name>
    <dbReference type="NCBI Taxonomy" id="2796142"/>
    <lineage>
        <taxon>Bacteria</taxon>
        <taxon>Pseudomonadati</taxon>
        <taxon>Pseudomonadota</taxon>
        <taxon>Alphaproteobacteria</taxon>
        <taxon>Hyphomicrobiales</taxon>
        <taxon>Amorphaceae</taxon>
        <taxon>Acuticoccus</taxon>
    </lineage>
</organism>
<dbReference type="Proteomes" id="UP000609531">
    <property type="component" value="Unassembled WGS sequence"/>
</dbReference>
<evidence type="ECO:0000313" key="3">
    <source>
        <dbReference type="Proteomes" id="UP000609531"/>
    </source>
</evidence>
<dbReference type="Gene3D" id="3.20.20.190">
    <property type="entry name" value="Phosphatidylinositol (PI) phosphodiesterase"/>
    <property type="match status" value="1"/>
</dbReference>
<gene>
    <name evidence="2" type="ORF">JCR33_00145</name>
</gene>
<accession>A0A934II00</accession>
<comment type="caution">
    <text evidence="2">The sequence shown here is derived from an EMBL/GenBank/DDBJ whole genome shotgun (WGS) entry which is preliminary data.</text>
</comment>
<evidence type="ECO:0000259" key="1">
    <source>
        <dbReference type="PROSITE" id="PS51704"/>
    </source>
</evidence>
<name>A0A934II00_9HYPH</name>
<dbReference type="PANTHER" id="PTHR46211">
    <property type="entry name" value="GLYCEROPHOSPHORYL DIESTER PHOSPHODIESTERASE"/>
    <property type="match status" value="1"/>
</dbReference>
<dbReference type="InterPro" id="IPR030395">
    <property type="entry name" value="GP_PDE_dom"/>
</dbReference>
<dbReference type="InterPro" id="IPR017946">
    <property type="entry name" value="PLC-like_Pdiesterase_TIM-brl"/>
</dbReference>
<reference evidence="2" key="1">
    <citation type="submission" date="2020-12" db="EMBL/GenBank/DDBJ databases">
        <title>Bacterial taxonomy.</title>
        <authorList>
            <person name="Pan X."/>
        </authorList>
    </citation>
    <scope>NUCLEOTIDE SEQUENCE</scope>
    <source>
        <strain evidence="2">B2012</strain>
    </source>
</reference>
<protein>
    <recommendedName>
        <fullName evidence="1">GP-PDE domain-containing protein</fullName>
    </recommendedName>
</protein>
<dbReference type="RefSeq" id="WP_198879983.1">
    <property type="nucleotide sequence ID" value="NZ_JAEKJA010000001.1"/>
</dbReference>
<evidence type="ECO:0000313" key="2">
    <source>
        <dbReference type="EMBL" id="MBJ3774077.1"/>
    </source>
</evidence>
<feature type="domain" description="GP-PDE" evidence="1">
    <location>
        <begin position="3"/>
        <end position="235"/>
    </location>
</feature>
<dbReference type="SUPFAM" id="SSF51695">
    <property type="entry name" value="PLC-like phosphodiesterases"/>
    <property type="match status" value="1"/>
</dbReference>